<dbReference type="InterPro" id="IPR012349">
    <property type="entry name" value="Split_barrel_FMN-bd"/>
</dbReference>
<dbReference type="PANTHER" id="PTHR30466">
    <property type="entry name" value="FLAVIN REDUCTASE"/>
    <property type="match status" value="1"/>
</dbReference>
<protein>
    <submittedName>
        <fullName evidence="4">3-hydroxy-9,10-secoandrosta-1,3,5(10)-triene-9, 17-dione monooxygenase reductase component</fullName>
        <ecNumber evidence="4">1.5.1.-</ecNumber>
    </submittedName>
</protein>
<dbReference type="Gene3D" id="2.30.110.10">
    <property type="entry name" value="Electron Transport, Fmn-binding Protein, Chain A"/>
    <property type="match status" value="1"/>
</dbReference>
<dbReference type="Proteomes" id="UP001244295">
    <property type="component" value="Unassembled WGS sequence"/>
</dbReference>
<comment type="caution">
    <text evidence="4">The sequence shown here is derived from an EMBL/GenBank/DDBJ whole genome shotgun (WGS) entry which is preliminary data.</text>
</comment>
<evidence type="ECO:0000313" key="5">
    <source>
        <dbReference type="Proteomes" id="UP001244295"/>
    </source>
</evidence>
<dbReference type="SUPFAM" id="SSF46785">
    <property type="entry name" value="Winged helix' DNA-binding domain"/>
    <property type="match status" value="1"/>
</dbReference>
<dbReference type="EC" id="1.5.1.-" evidence="4"/>
<dbReference type="RefSeq" id="WP_307636313.1">
    <property type="nucleotide sequence ID" value="NZ_JAUSRR010000003.1"/>
</dbReference>
<dbReference type="GO" id="GO:0004497">
    <property type="term" value="F:monooxygenase activity"/>
    <property type="evidence" value="ECO:0007669"/>
    <property type="project" value="UniProtKB-KW"/>
</dbReference>
<keyword evidence="4" id="KW-0503">Monooxygenase</keyword>
<dbReference type="AlphaFoldDB" id="A0AAW8DTB8"/>
<dbReference type="GO" id="GO:0042602">
    <property type="term" value="F:riboflavin reductase (NADPH) activity"/>
    <property type="evidence" value="ECO:0007669"/>
    <property type="project" value="TreeGrafter"/>
</dbReference>
<sequence>MNTESPTEVRATSDPRALRDALATFTTGVTIVTTRDAEGAPFGVTVNSFNSVSLEPPLVLWSLAKTSRSLEAFQRAEHWAVHILSTEQDALSTRFARAGENKFEGIELESGIQDMPLLPRCTTRLQCRTSFRYEGGDHIIFVGQVVAFDRSDRAPLVFHGGKYAVATRKTPPLTLAPPEGAPIDSRFDDEFLGYLLWRASQQFHLRVQRTLAARELTQEEFFVLIPLFHNDGRSAAAFCSTLADLGLGAATSAIDRLAARRLIRIEPDTRRLFLTPTGHDEILQVLAMTKAIESECLGQLGHWESVSLKNLLKQFIVQTNPGLPHPWDAEEAEPQA</sequence>
<evidence type="ECO:0000256" key="2">
    <source>
        <dbReference type="ARBA" id="ARBA00023002"/>
    </source>
</evidence>
<evidence type="ECO:0000313" key="4">
    <source>
        <dbReference type="EMBL" id="MDP9922714.1"/>
    </source>
</evidence>
<dbReference type="InterPro" id="IPR036390">
    <property type="entry name" value="WH_DNA-bd_sf"/>
</dbReference>
<keyword evidence="2 4" id="KW-0560">Oxidoreductase</keyword>
<reference evidence="4" key="1">
    <citation type="submission" date="2023-07" db="EMBL/GenBank/DDBJ databases">
        <title>Sorghum-associated microbial communities from plants grown in Nebraska, USA.</title>
        <authorList>
            <person name="Schachtman D."/>
        </authorList>
    </citation>
    <scope>NUCLEOTIDE SEQUENCE</scope>
    <source>
        <strain evidence="4">DS2795</strain>
    </source>
</reference>
<dbReference type="PANTHER" id="PTHR30466:SF11">
    <property type="entry name" value="FLAVIN-DEPENDENT MONOOXYGENASE, REDUCTASE SUBUNIT HSAB"/>
    <property type="match status" value="1"/>
</dbReference>
<proteinExistence type="inferred from homology"/>
<dbReference type="SMART" id="SM00903">
    <property type="entry name" value="Flavin_Reduct"/>
    <property type="match status" value="1"/>
</dbReference>
<dbReference type="Pfam" id="PF01613">
    <property type="entry name" value="Flavin_Reduct"/>
    <property type="match status" value="1"/>
</dbReference>
<dbReference type="EMBL" id="JAUSRR010000003">
    <property type="protein sequence ID" value="MDP9922714.1"/>
    <property type="molecule type" value="Genomic_DNA"/>
</dbReference>
<name>A0AAW8DTB8_9BURK</name>
<feature type="domain" description="Flavin reductase like" evidence="3">
    <location>
        <begin position="22"/>
        <end position="165"/>
    </location>
</feature>
<dbReference type="InterPro" id="IPR036388">
    <property type="entry name" value="WH-like_DNA-bd_sf"/>
</dbReference>
<evidence type="ECO:0000256" key="1">
    <source>
        <dbReference type="ARBA" id="ARBA00008898"/>
    </source>
</evidence>
<accession>A0AAW8DTB8</accession>
<dbReference type="Gene3D" id="1.10.10.10">
    <property type="entry name" value="Winged helix-like DNA-binding domain superfamily/Winged helix DNA-binding domain"/>
    <property type="match status" value="1"/>
</dbReference>
<comment type="similarity">
    <text evidence="1">Belongs to the non-flavoprotein flavin reductase family.</text>
</comment>
<dbReference type="InterPro" id="IPR050268">
    <property type="entry name" value="NADH-dep_flavin_reductase"/>
</dbReference>
<dbReference type="InterPro" id="IPR002563">
    <property type="entry name" value="Flavin_Rdtase-like_dom"/>
</dbReference>
<evidence type="ECO:0000259" key="3">
    <source>
        <dbReference type="SMART" id="SM00903"/>
    </source>
</evidence>
<dbReference type="GO" id="GO:0010181">
    <property type="term" value="F:FMN binding"/>
    <property type="evidence" value="ECO:0007669"/>
    <property type="project" value="InterPro"/>
</dbReference>
<organism evidence="4 5">
    <name type="scientific">Variovorax boronicumulans</name>
    <dbReference type="NCBI Taxonomy" id="436515"/>
    <lineage>
        <taxon>Bacteria</taxon>
        <taxon>Pseudomonadati</taxon>
        <taxon>Pseudomonadota</taxon>
        <taxon>Betaproteobacteria</taxon>
        <taxon>Burkholderiales</taxon>
        <taxon>Comamonadaceae</taxon>
        <taxon>Variovorax</taxon>
    </lineage>
</organism>
<dbReference type="SUPFAM" id="SSF50475">
    <property type="entry name" value="FMN-binding split barrel"/>
    <property type="match status" value="1"/>
</dbReference>
<gene>
    <name evidence="4" type="ORF">J2W25_001735</name>
</gene>